<comment type="subunit">
    <text evidence="7">Part of the 30S ribosomal subunit.</text>
</comment>
<sequence length="50" mass="5908">MVQTKKRFGRGASCCKRCGQKQSLVRKYDIYLCRHCFREVAPKMGFNKYS</sequence>
<dbReference type="InterPro" id="IPR039744">
    <property type="entry name" value="RIbosomal_uS14_euk_arc"/>
</dbReference>
<dbReference type="GeneID" id="89230232"/>
<protein>
    <recommendedName>
        <fullName evidence="7">Small ribosomal subunit protein uS14</fullName>
    </recommendedName>
</protein>
<keyword evidence="6 7" id="KW-0687">Ribonucleoprotein</keyword>
<comment type="similarity">
    <text evidence="7">Belongs to the universal ribosomal protein uS14 family. Zinc-binding uS14 subfamily.</text>
</comment>
<comment type="cofactor">
    <cofactor evidence="7">
        <name>Zn(2+)</name>
        <dbReference type="ChEBI" id="CHEBI:29105"/>
    </cofactor>
    <text evidence="7">Binds 1 zinc ion per subunit.</text>
</comment>
<dbReference type="Proteomes" id="UP001303587">
    <property type="component" value="Chromosome"/>
</dbReference>
<keyword evidence="3 7" id="KW-0862">Zinc</keyword>
<keyword evidence="9" id="KW-1185">Reference proteome</keyword>
<dbReference type="InterPro" id="IPR001209">
    <property type="entry name" value="Ribosomal_uS14"/>
</dbReference>
<evidence type="ECO:0000256" key="6">
    <source>
        <dbReference type="ARBA" id="ARBA00023274"/>
    </source>
</evidence>
<comment type="function">
    <text evidence="7">Binds 16S rRNA, required for the assembly of 30S particles.</text>
</comment>
<evidence type="ECO:0000256" key="2">
    <source>
        <dbReference type="ARBA" id="ARBA00022730"/>
    </source>
</evidence>
<evidence type="ECO:0000256" key="7">
    <source>
        <dbReference type="HAMAP-Rule" id="MF_01364"/>
    </source>
</evidence>
<organism evidence="8 9">
    <name type="scientific">Methanolapillus millepedarum</name>
    <dbReference type="NCBI Taxonomy" id="3028296"/>
    <lineage>
        <taxon>Archaea</taxon>
        <taxon>Methanobacteriati</taxon>
        <taxon>Methanobacteriota</taxon>
        <taxon>Stenosarchaea group</taxon>
        <taxon>Methanomicrobia</taxon>
        <taxon>Methanosarcinales</taxon>
        <taxon>Methanosarcinaceae</taxon>
        <taxon>Methanolapillus</taxon>
    </lineage>
</organism>
<keyword evidence="1 7" id="KW-0479">Metal-binding</keyword>
<feature type="binding site" evidence="7">
    <location>
        <position position="36"/>
    </location>
    <ligand>
        <name>Zn(2+)</name>
        <dbReference type="ChEBI" id="CHEBI:29105"/>
    </ligand>
</feature>
<dbReference type="Pfam" id="PF00253">
    <property type="entry name" value="Ribosomal_S14"/>
    <property type="match status" value="1"/>
</dbReference>
<dbReference type="FunFam" id="4.10.830.10:FF:000002">
    <property type="entry name" value="40S ribosomal protein S29"/>
    <property type="match status" value="1"/>
</dbReference>
<dbReference type="Gene3D" id="4.10.830.10">
    <property type="entry name" value="30s Ribosomal Protein S14, Chain N"/>
    <property type="match status" value="1"/>
</dbReference>
<keyword evidence="5 7" id="KW-0689">Ribosomal protein</keyword>
<dbReference type="GO" id="GO:0022627">
    <property type="term" value="C:cytosolic small ribosomal subunit"/>
    <property type="evidence" value="ECO:0007669"/>
    <property type="project" value="TreeGrafter"/>
</dbReference>
<evidence type="ECO:0000313" key="9">
    <source>
        <dbReference type="Proteomes" id="UP001303587"/>
    </source>
</evidence>
<dbReference type="NCBIfam" id="NF004424">
    <property type="entry name" value="PRK05766.1"/>
    <property type="match status" value="1"/>
</dbReference>
<dbReference type="AlphaFoldDB" id="A0AA96V323"/>
<dbReference type="GO" id="GO:0003735">
    <property type="term" value="F:structural constituent of ribosome"/>
    <property type="evidence" value="ECO:0007669"/>
    <property type="project" value="InterPro"/>
</dbReference>
<accession>A0AA96V323</accession>
<name>A0AA96V323_9EURY</name>
<dbReference type="InterPro" id="IPR023676">
    <property type="entry name" value="Ribosomal_uS14_arc"/>
</dbReference>
<reference evidence="8 9" key="1">
    <citation type="submission" date="2023-07" db="EMBL/GenBank/DDBJ databases">
        <title>Closed genoem sequence of Methanosarcinaceae archaeon Ac7.</title>
        <authorList>
            <person name="Poehlein A."/>
            <person name="Protasov E."/>
            <person name="Platt K."/>
            <person name="Reeh H."/>
            <person name="Daniel R."/>
            <person name="Brune A."/>
        </authorList>
    </citation>
    <scope>NUCLEOTIDE SEQUENCE [LARGE SCALE GENOMIC DNA]</scope>
    <source>
        <strain evidence="8 9">Ac7</strain>
    </source>
</reference>
<dbReference type="GO" id="GO:0019843">
    <property type="term" value="F:rRNA binding"/>
    <property type="evidence" value="ECO:0007669"/>
    <property type="project" value="UniProtKB-UniRule"/>
</dbReference>
<dbReference type="PANTHER" id="PTHR12010:SF2">
    <property type="entry name" value="40S RIBOSOMAL PROTEIN S29"/>
    <property type="match status" value="1"/>
</dbReference>
<evidence type="ECO:0000256" key="3">
    <source>
        <dbReference type="ARBA" id="ARBA00022833"/>
    </source>
</evidence>
<feature type="binding site" evidence="7">
    <location>
        <position position="15"/>
    </location>
    <ligand>
        <name>Zn(2+)</name>
        <dbReference type="ChEBI" id="CHEBI:29105"/>
    </ligand>
</feature>
<dbReference type="EMBL" id="CP131060">
    <property type="protein sequence ID" value="WNY25574.1"/>
    <property type="molecule type" value="Genomic_DNA"/>
</dbReference>
<dbReference type="PROSITE" id="PS00527">
    <property type="entry name" value="RIBOSOMAL_S14"/>
    <property type="match status" value="1"/>
</dbReference>
<evidence type="ECO:0000256" key="4">
    <source>
        <dbReference type="ARBA" id="ARBA00022884"/>
    </source>
</evidence>
<gene>
    <name evidence="7" type="primary">rps14</name>
    <name evidence="8" type="ORF">MsAc7_11260</name>
</gene>
<dbReference type="GO" id="GO:0002181">
    <property type="term" value="P:cytoplasmic translation"/>
    <property type="evidence" value="ECO:0007669"/>
    <property type="project" value="TreeGrafter"/>
</dbReference>
<dbReference type="GO" id="GO:0008270">
    <property type="term" value="F:zinc ion binding"/>
    <property type="evidence" value="ECO:0007669"/>
    <property type="project" value="UniProtKB-UniRule"/>
</dbReference>
<dbReference type="PANTHER" id="PTHR12010">
    <property type="entry name" value="40S RIBOSOMAL PROTEIN S29"/>
    <property type="match status" value="1"/>
</dbReference>
<dbReference type="InterPro" id="IPR043140">
    <property type="entry name" value="Ribosomal_uS14_sf"/>
</dbReference>
<feature type="binding site" evidence="7">
    <location>
        <position position="33"/>
    </location>
    <ligand>
        <name>Zn(2+)</name>
        <dbReference type="ChEBI" id="CHEBI:29105"/>
    </ligand>
</feature>
<keyword evidence="4 7" id="KW-0694">RNA-binding</keyword>
<feature type="binding site" evidence="7">
    <location>
        <position position="18"/>
    </location>
    <ligand>
        <name>Zn(2+)</name>
        <dbReference type="ChEBI" id="CHEBI:29105"/>
    </ligand>
</feature>
<dbReference type="InterPro" id="IPR018271">
    <property type="entry name" value="Ribosomal_uS14_CS"/>
</dbReference>
<dbReference type="HAMAP" id="MF_01364_A">
    <property type="entry name" value="Ribosomal_uS14_2_A"/>
    <property type="match status" value="1"/>
</dbReference>
<keyword evidence="2 7" id="KW-0699">rRNA-binding</keyword>
<evidence type="ECO:0000256" key="5">
    <source>
        <dbReference type="ARBA" id="ARBA00022980"/>
    </source>
</evidence>
<evidence type="ECO:0000256" key="1">
    <source>
        <dbReference type="ARBA" id="ARBA00022723"/>
    </source>
</evidence>
<dbReference type="RefSeq" id="WP_338101937.1">
    <property type="nucleotide sequence ID" value="NZ_CP131060.1"/>
</dbReference>
<proteinExistence type="inferred from homology"/>
<evidence type="ECO:0000313" key="8">
    <source>
        <dbReference type="EMBL" id="WNY25574.1"/>
    </source>
</evidence>